<sequence length="150" mass="17908">EEEQEDKAKKKGGNVLGYNRFRTLYRQKLKEEKYEECEQLCLEQLDLNCRDSIRAKLHNRLGYLYEYYMDGKVFDDILERYVLAFQADQFNISTNYNLANFLVQQGIKHFNAIQQINPKLQLRFFALLGHEQQRGYAVIAIPLIFFFCFV</sequence>
<proteinExistence type="predicted"/>
<feature type="non-terminal residue" evidence="1">
    <location>
        <position position="1"/>
    </location>
</feature>
<evidence type="ECO:0000313" key="2">
    <source>
        <dbReference type="Proteomes" id="UP000023152"/>
    </source>
</evidence>
<protein>
    <submittedName>
        <fullName evidence="1">Uncharacterized protein</fullName>
    </submittedName>
</protein>
<keyword evidence="2" id="KW-1185">Reference proteome</keyword>
<feature type="non-terminal residue" evidence="1">
    <location>
        <position position="150"/>
    </location>
</feature>
<reference evidence="1 2" key="1">
    <citation type="journal article" date="2013" name="Curr. Biol.">
        <title>The Genome of the Foraminiferan Reticulomyxa filosa.</title>
        <authorList>
            <person name="Glockner G."/>
            <person name="Hulsmann N."/>
            <person name="Schleicher M."/>
            <person name="Noegel A.A."/>
            <person name="Eichinger L."/>
            <person name="Gallinger C."/>
            <person name="Pawlowski J."/>
            <person name="Sierra R."/>
            <person name="Euteneuer U."/>
            <person name="Pillet L."/>
            <person name="Moustafa A."/>
            <person name="Platzer M."/>
            <person name="Groth M."/>
            <person name="Szafranski K."/>
            <person name="Schliwa M."/>
        </authorList>
    </citation>
    <scope>NUCLEOTIDE SEQUENCE [LARGE SCALE GENOMIC DNA]</scope>
</reference>
<name>X6N8E2_RETFI</name>
<dbReference type="AlphaFoldDB" id="X6N8E2"/>
<dbReference type="Proteomes" id="UP000023152">
    <property type="component" value="Unassembled WGS sequence"/>
</dbReference>
<dbReference type="EMBL" id="ASPP01010846">
    <property type="protein sequence ID" value="ETO22311.1"/>
    <property type="molecule type" value="Genomic_DNA"/>
</dbReference>
<accession>X6N8E2</accession>
<dbReference type="OrthoDB" id="66906at2759"/>
<gene>
    <name evidence="1" type="ORF">RFI_14888</name>
</gene>
<comment type="caution">
    <text evidence="1">The sequence shown here is derived from an EMBL/GenBank/DDBJ whole genome shotgun (WGS) entry which is preliminary data.</text>
</comment>
<organism evidence="1 2">
    <name type="scientific">Reticulomyxa filosa</name>
    <dbReference type="NCBI Taxonomy" id="46433"/>
    <lineage>
        <taxon>Eukaryota</taxon>
        <taxon>Sar</taxon>
        <taxon>Rhizaria</taxon>
        <taxon>Retaria</taxon>
        <taxon>Foraminifera</taxon>
        <taxon>Monothalamids</taxon>
        <taxon>Reticulomyxidae</taxon>
        <taxon>Reticulomyxa</taxon>
    </lineage>
</organism>
<evidence type="ECO:0000313" key="1">
    <source>
        <dbReference type="EMBL" id="ETO22311.1"/>
    </source>
</evidence>